<evidence type="ECO:0000256" key="1">
    <source>
        <dbReference type="SAM" id="SignalP"/>
    </source>
</evidence>
<evidence type="ECO:0000313" key="3">
    <source>
        <dbReference type="Proteomes" id="UP001203512"/>
    </source>
</evidence>
<dbReference type="NCBIfam" id="TIGR04433">
    <property type="entry name" value="UrcA_uranyl"/>
    <property type="match status" value="1"/>
</dbReference>
<name>A0ABT0E0N6_9SPHN</name>
<dbReference type="Proteomes" id="UP001203512">
    <property type="component" value="Unassembled WGS sequence"/>
</dbReference>
<feature type="chain" id="PRO_5046466818" evidence="1">
    <location>
        <begin position="30"/>
        <end position="120"/>
    </location>
</feature>
<proteinExistence type="predicted"/>
<reference evidence="2 3" key="1">
    <citation type="submission" date="2022-04" db="EMBL/GenBank/DDBJ databases">
        <authorList>
            <person name="Huq M.A."/>
        </authorList>
    </citation>
    <scope>NUCLEOTIDE SEQUENCE [LARGE SCALE GENOMIC DNA]</scope>
    <source>
        <strain evidence="2 3">MAH-33</strain>
    </source>
</reference>
<sequence>MTFFAKRSGALLAALSATLFMGAAAQAGAIPFESNGRTVEVRYGDLDLSKKSGQRELTARVRRAAVKVCPGRTMKDLRACQIAAVDHVREPMAIAIAKAQGGDASRFAEVGKDKVPGAGN</sequence>
<feature type="signal peptide" evidence="1">
    <location>
        <begin position="1"/>
        <end position="29"/>
    </location>
</feature>
<keyword evidence="1" id="KW-0732">Signal</keyword>
<dbReference type="EMBL" id="JALKHS010000014">
    <property type="protein sequence ID" value="MCK0532939.1"/>
    <property type="molecule type" value="Genomic_DNA"/>
</dbReference>
<dbReference type="InterPro" id="IPR030972">
    <property type="entry name" value="UrcA_uranyl"/>
</dbReference>
<gene>
    <name evidence="2" type="ORF">MU848_15215</name>
</gene>
<evidence type="ECO:0000313" key="2">
    <source>
        <dbReference type="EMBL" id="MCK0532939.1"/>
    </source>
</evidence>
<comment type="caution">
    <text evidence="2">The sequence shown here is derived from an EMBL/GenBank/DDBJ whole genome shotgun (WGS) entry which is preliminary data.</text>
</comment>
<keyword evidence="3" id="KW-1185">Reference proteome</keyword>
<dbReference type="RefSeq" id="WP_247233930.1">
    <property type="nucleotide sequence ID" value="NZ_JALKHS010000014.1"/>
</dbReference>
<organism evidence="2 3">
    <name type="scientific">Sphingobium agri</name>
    <dbReference type="NCBI Taxonomy" id="2933566"/>
    <lineage>
        <taxon>Bacteria</taxon>
        <taxon>Pseudomonadati</taxon>
        <taxon>Pseudomonadota</taxon>
        <taxon>Alphaproteobacteria</taxon>
        <taxon>Sphingomonadales</taxon>
        <taxon>Sphingomonadaceae</taxon>
        <taxon>Sphingobium</taxon>
    </lineage>
</organism>
<protein>
    <submittedName>
        <fullName evidence="2">UrcA family protein</fullName>
    </submittedName>
</protein>
<accession>A0ABT0E0N6</accession>